<feature type="domain" description="NB-ARC" evidence="5">
    <location>
        <begin position="171"/>
        <end position="340"/>
    </location>
</feature>
<dbReference type="Gene3D" id="1.10.10.10">
    <property type="entry name" value="Winged helix-like DNA-binding domain superfamily/Winged helix DNA-binding domain"/>
    <property type="match status" value="1"/>
</dbReference>
<dbReference type="KEGG" id="peu:105120174"/>
<dbReference type="PANTHER" id="PTHR36766:SF47">
    <property type="entry name" value="NB-ARC DOMAIN-CONTAINING PROTEIN"/>
    <property type="match status" value="1"/>
</dbReference>
<keyword evidence="8" id="KW-1185">Reference proteome</keyword>
<dbReference type="PRINTS" id="PR00364">
    <property type="entry name" value="DISEASERSIST"/>
</dbReference>
<evidence type="ECO:0000256" key="3">
    <source>
        <dbReference type="ARBA" id="ARBA00022821"/>
    </source>
</evidence>
<dbReference type="GO" id="GO:0006952">
    <property type="term" value="P:defense response"/>
    <property type="evidence" value="ECO:0007669"/>
    <property type="project" value="UniProtKB-KW"/>
</dbReference>
<dbReference type="AlphaFoldDB" id="A0AAJ6XFI6"/>
<dbReference type="InterPro" id="IPR036388">
    <property type="entry name" value="WH-like_DNA-bd_sf"/>
</dbReference>
<evidence type="ECO:0000256" key="1">
    <source>
        <dbReference type="ARBA" id="ARBA00022737"/>
    </source>
</evidence>
<dbReference type="InterPro" id="IPR002182">
    <property type="entry name" value="NB-ARC"/>
</dbReference>
<dbReference type="InterPro" id="IPR058922">
    <property type="entry name" value="WHD_DRP"/>
</dbReference>
<dbReference type="SUPFAM" id="SSF52540">
    <property type="entry name" value="P-loop containing nucleoside triphosphate hydrolases"/>
    <property type="match status" value="1"/>
</dbReference>
<dbReference type="Pfam" id="PF23559">
    <property type="entry name" value="WHD_DRP"/>
    <property type="match status" value="1"/>
</dbReference>
<name>A0AAJ6XFI6_POPEU</name>
<keyword evidence="3" id="KW-0611">Plant defense</keyword>
<dbReference type="Pfam" id="PF18052">
    <property type="entry name" value="Rx_N"/>
    <property type="match status" value="1"/>
</dbReference>
<evidence type="ECO:0000259" key="6">
    <source>
        <dbReference type="Pfam" id="PF18052"/>
    </source>
</evidence>
<feature type="non-terminal residue" evidence="9">
    <location>
        <position position="568"/>
    </location>
</feature>
<reference evidence="9" key="1">
    <citation type="submission" date="2025-08" db="UniProtKB">
        <authorList>
            <consortium name="RefSeq"/>
        </authorList>
    </citation>
    <scope>IDENTIFICATION</scope>
</reference>
<feature type="domain" description="Disease resistance protein winged helix" evidence="7">
    <location>
        <begin position="424"/>
        <end position="494"/>
    </location>
</feature>
<dbReference type="FunFam" id="3.40.50.300:FF:001091">
    <property type="entry name" value="Probable disease resistance protein At1g61300"/>
    <property type="match status" value="1"/>
</dbReference>
<dbReference type="FunFam" id="1.10.10.10:FF:000322">
    <property type="entry name" value="Probable disease resistance protein At1g63360"/>
    <property type="match status" value="1"/>
</dbReference>
<gene>
    <name evidence="9" type="primary">LOC105120174</name>
</gene>
<dbReference type="Pfam" id="PF00931">
    <property type="entry name" value="NB-ARC"/>
    <property type="match status" value="1"/>
</dbReference>
<sequence length="568" mass="64649">MADAILSALASTIMGNLNSPILQELGLAGGLTTELENLKRTFRTIQAVLRDAEEKQWKSEPIKVWLSDLKDAAYVVDDVLDEFAIEAQWLLQRRDLKNRVRSFFSFGHNPLVFRLKMALKLKNVREKLDAIANEKNKFNLTPRVGDTAADTYDWRLTSSLVNESEIYGRGKEKEELVNILLTNADNLPIYAIWGMGGLGKTTLSQMVYNEKRVKQHFSLRIWVCVSTDFDVRRLTRAIIDSIDGASCVIQELDPLQRRLQQMLTGRRFLLVLDDVWDDYTDWWSQLKEVLSCGSKGSAVLVTTRIEMVALRMATAFVMHMGRLSEEDSLQLFQQLAFGMRRKEERAHLEAIGVSIVKKCGGVPLAIKALGNLMRLKESEDQWIAVKESEIWDLREEATEILPALRLSYTNLSPHLKQCFAYCAIFPKDRVMRREELIALWMANGFISCRREMDLHVMGIEIFNELAGRSFLQEVEDDGFGNITCKMHDLMHDLAQSIAAQECYMSTRGDGQLEIPKTARHVAFYNKSVASSSEVLKVLSLRSLLVRNELYGYGGGKITGRKHRALSLR</sequence>
<evidence type="ECO:0000313" key="9">
    <source>
        <dbReference type="RefSeq" id="XP_011016667.1"/>
    </source>
</evidence>
<dbReference type="Gene3D" id="1.20.5.4130">
    <property type="match status" value="1"/>
</dbReference>
<evidence type="ECO:0000259" key="5">
    <source>
        <dbReference type="Pfam" id="PF00931"/>
    </source>
</evidence>
<dbReference type="Gene3D" id="1.10.8.430">
    <property type="entry name" value="Helical domain of apoptotic protease-activating factors"/>
    <property type="match status" value="1"/>
</dbReference>
<dbReference type="Gene3D" id="3.40.50.300">
    <property type="entry name" value="P-loop containing nucleotide triphosphate hydrolases"/>
    <property type="match status" value="1"/>
</dbReference>
<dbReference type="PANTHER" id="PTHR36766">
    <property type="entry name" value="PLANT BROAD-SPECTRUM MILDEW RESISTANCE PROTEIN RPW8"/>
    <property type="match status" value="1"/>
</dbReference>
<dbReference type="InterPro" id="IPR042197">
    <property type="entry name" value="Apaf_helical"/>
</dbReference>
<keyword evidence="4" id="KW-0067">ATP-binding</keyword>
<evidence type="ECO:0000313" key="8">
    <source>
        <dbReference type="Proteomes" id="UP000694918"/>
    </source>
</evidence>
<keyword evidence="2" id="KW-0547">Nucleotide-binding</keyword>
<evidence type="ECO:0000259" key="7">
    <source>
        <dbReference type="Pfam" id="PF23559"/>
    </source>
</evidence>
<dbReference type="GO" id="GO:0005524">
    <property type="term" value="F:ATP binding"/>
    <property type="evidence" value="ECO:0007669"/>
    <property type="project" value="UniProtKB-KW"/>
</dbReference>
<dbReference type="InterPro" id="IPR041118">
    <property type="entry name" value="Rx_N"/>
</dbReference>
<evidence type="ECO:0000256" key="2">
    <source>
        <dbReference type="ARBA" id="ARBA00022741"/>
    </source>
</evidence>
<dbReference type="Proteomes" id="UP000694918">
    <property type="component" value="Unplaced"/>
</dbReference>
<accession>A0AAJ6XFI6</accession>
<dbReference type="RefSeq" id="XP_011016667.1">
    <property type="nucleotide sequence ID" value="XM_011018365.1"/>
</dbReference>
<organism evidence="8 9">
    <name type="scientific">Populus euphratica</name>
    <name type="common">Euphrates poplar</name>
    <dbReference type="NCBI Taxonomy" id="75702"/>
    <lineage>
        <taxon>Eukaryota</taxon>
        <taxon>Viridiplantae</taxon>
        <taxon>Streptophyta</taxon>
        <taxon>Embryophyta</taxon>
        <taxon>Tracheophyta</taxon>
        <taxon>Spermatophyta</taxon>
        <taxon>Magnoliopsida</taxon>
        <taxon>eudicotyledons</taxon>
        <taxon>Gunneridae</taxon>
        <taxon>Pentapetalae</taxon>
        <taxon>rosids</taxon>
        <taxon>fabids</taxon>
        <taxon>Malpighiales</taxon>
        <taxon>Salicaceae</taxon>
        <taxon>Saliceae</taxon>
        <taxon>Populus</taxon>
    </lineage>
</organism>
<keyword evidence="1" id="KW-0677">Repeat</keyword>
<dbReference type="GeneID" id="105120174"/>
<evidence type="ECO:0000256" key="4">
    <source>
        <dbReference type="ARBA" id="ARBA00022840"/>
    </source>
</evidence>
<protein>
    <submittedName>
        <fullName evidence="9">Disease resistance protein RGA4</fullName>
    </submittedName>
</protein>
<dbReference type="CDD" id="cd14798">
    <property type="entry name" value="RX-CC_like"/>
    <property type="match status" value="1"/>
</dbReference>
<feature type="domain" description="Disease resistance N-terminal" evidence="6">
    <location>
        <begin position="11"/>
        <end position="92"/>
    </location>
</feature>
<proteinExistence type="predicted"/>
<dbReference type="InterPro" id="IPR038005">
    <property type="entry name" value="RX-like_CC"/>
</dbReference>
<dbReference type="InterPro" id="IPR027417">
    <property type="entry name" value="P-loop_NTPase"/>
</dbReference>
<dbReference type="GO" id="GO:0043531">
    <property type="term" value="F:ADP binding"/>
    <property type="evidence" value="ECO:0007669"/>
    <property type="project" value="InterPro"/>
</dbReference>